<keyword evidence="2" id="KW-0238">DNA-binding</keyword>
<dbReference type="SMART" id="SM00354">
    <property type="entry name" value="HTH_LACI"/>
    <property type="match status" value="1"/>
</dbReference>
<dbReference type="CDD" id="cd01392">
    <property type="entry name" value="HTH_LacI"/>
    <property type="match status" value="1"/>
</dbReference>
<name>A0A239D117_9ACTN</name>
<dbReference type="PANTHER" id="PTHR30146:SF109">
    <property type="entry name" value="HTH-TYPE TRANSCRIPTIONAL REGULATOR GALS"/>
    <property type="match status" value="1"/>
</dbReference>
<dbReference type="Proteomes" id="UP000198386">
    <property type="component" value="Unassembled WGS sequence"/>
</dbReference>
<dbReference type="PROSITE" id="PS50932">
    <property type="entry name" value="HTH_LACI_2"/>
    <property type="match status" value="1"/>
</dbReference>
<dbReference type="Pfam" id="PF00356">
    <property type="entry name" value="LacI"/>
    <property type="match status" value="1"/>
</dbReference>
<dbReference type="InterPro" id="IPR000843">
    <property type="entry name" value="HTH_LacI"/>
</dbReference>
<keyword evidence="7" id="KW-1185">Reference proteome</keyword>
<reference evidence="7" key="1">
    <citation type="submission" date="2017-06" db="EMBL/GenBank/DDBJ databases">
        <authorList>
            <person name="Varghese N."/>
            <person name="Submissions S."/>
        </authorList>
    </citation>
    <scope>NUCLEOTIDE SEQUENCE [LARGE SCALE GENOMIC DNA]</scope>
    <source>
        <strain evidence="7">DSM 45423</strain>
    </source>
</reference>
<dbReference type="PRINTS" id="PR00036">
    <property type="entry name" value="HTHLACI"/>
</dbReference>
<sequence>MRGTPRAAPGGYAALVQPSDDPRTRRAPAAVTLRDVADRAGVSLATASRVLNGSDRVVRPDLAARVGQAAAELRYVSNGPAQALARARTNVVGLVVHEVDDPYFASIAAGAMRVATEHGLLTMLASTFRDPGREVEYVQRFQAQRVRAVLLAGSGRLAGAAELDRALGEFGDGGGRVALVSERGLPFDTVLPANARGAAQVARLLHDLGHRDVGVVTGPADLRTVADRLGGFLDAWASLGRDRDAVAVAEGDFSRAGGHAATLTLFERHPHLTAVFALNDLMAVGALSALQSDLGRRVPEDVSVVGFDDLWLAADLQPALTTVRLPLEQMGARAMELVLTEAGDAPRRVPVGAELILRASTGPARAA</sequence>
<dbReference type="PANTHER" id="PTHR30146">
    <property type="entry name" value="LACI-RELATED TRANSCRIPTIONAL REPRESSOR"/>
    <property type="match status" value="1"/>
</dbReference>
<dbReference type="InterPro" id="IPR028082">
    <property type="entry name" value="Peripla_BP_I"/>
</dbReference>
<dbReference type="Pfam" id="PF13377">
    <property type="entry name" value="Peripla_BP_3"/>
    <property type="match status" value="1"/>
</dbReference>
<dbReference type="InterPro" id="IPR010982">
    <property type="entry name" value="Lambda_DNA-bd_dom_sf"/>
</dbReference>
<dbReference type="GO" id="GO:0003700">
    <property type="term" value="F:DNA-binding transcription factor activity"/>
    <property type="evidence" value="ECO:0007669"/>
    <property type="project" value="TreeGrafter"/>
</dbReference>
<evidence type="ECO:0000256" key="3">
    <source>
        <dbReference type="ARBA" id="ARBA00023163"/>
    </source>
</evidence>
<proteinExistence type="predicted"/>
<dbReference type="PROSITE" id="PS00356">
    <property type="entry name" value="HTH_LACI_1"/>
    <property type="match status" value="1"/>
</dbReference>
<evidence type="ECO:0000256" key="4">
    <source>
        <dbReference type="SAM" id="MobiDB-lite"/>
    </source>
</evidence>
<keyword evidence="1" id="KW-0805">Transcription regulation</keyword>
<evidence type="ECO:0000256" key="2">
    <source>
        <dbReference type="ARBA" id="ARBA00023125"/>
    </source>
</evidence>
<evidence type="ECO:0000313" key="6">
    <source>
        <dbReference type="EMBL" id="SNS25997.1"/>
    </source>
</evidence>
<dbReference type="Gene3D" id="1.10.260.40">
    <property type="entry name" value="lambda repressor-like DNA-binding domains"/>
    <property type="match status" value="1"/>
</dbReference>
<evidence type="ECO:0000259" key="5">
    <source>
        <dbReference type="PROSITE" id="PS50932"/>
    </source>
</evidence>
<protein>
    <submittedName>
        <fullName evidence="6">Transcriptional regulator, LacI family</fullName>
    </submittedName>
</protein>
<dbReference type="SUPFAM" id="SSF47413">
    <property type="entry name" value="lambda repressor-like DNA-binding domains"/>
    <property type="match status" value="1"/>
</dbReference>
<evidence type="ECO:0000256" key="1">
    <source>
        <dbReference type="ARBA" id="ARBA00023015"/>
    </source>
</evidence>
<dbReference type="SUPFAM" id="SSF53822">
    <property type="entry name" value="Periplasmic binding protein-like I"/>
    <property type="match status" value="1"/>
</dbReference>
<dbReference type="AlphaFoldDB" id="A0A239D117"/>
<keyword evidence="3" id="KW-0804">Transcription</keyword>
<dbReference type="InterPro" id="IPR046335">
    <property type="entry name" value="LacI/GalR-like_sensor"/>
</dbReference>
<dbReference type="GO" id="GO:0000976">
    <property type="term" value="F:transcription cis-regulatory region binding"/>
    <property type="evidence" value="ECO:0007669"/>
    <property type="project" value="TreeGrafter"/>
</dbReference>
<dbReference type="CDD" id="cd06267">
    <property type="entry name" value="PBP1_LacI_sugar_binding-like"/>
    <property type="match status" value="1"/>
</dbReference>
<accession>A0A239D117</accession>
<dbReference type="Gene3D" id="3.40.50.2300">
    <property type="match status" value="2"/>
</dbReference>
<feature type="region of interest" description="Disordered" evidence="4">
    <location>
        <begin position="1"/>
        <end position="26"/>
    </location>
</feature>
<gene>
    <name evidence="6" type="ORF">SAMN04488107_1936</name>
</gene>
<dbReference type="EMBL" id="FZOH01000003">
    <property type="protein sequence ID" value="SNS25997.1"/>
    <property type="molecule type" value="Genomic_DNA"/>
</dbReference>
<organism evidence="6 7">
    <name type="scientific">Geodermatophilus saharensis</name>
    <dbReference type="NCBI Taxonomy" id="1137994"/>
    <lineage>
        <taxon>Bacteria</taxon>
        <taxon>Bacillati</taxon>
        <taxon>Actinomycetota</taxon>
        <taxon>Actinomycetes</taxon>
        <taxon>Geodermatophilales</taxon>
        <taxon>Geodermatophilaceae</taxon>
        <taxon>Geodermatophilus</taxon>
    </lineage>
</organism>
<feature type="domain" description="HTH lacI-type" evidence="5">
    <location>
        <begin position="31"/>
        <end position="86"/>
    </location>
</feature>
<evidence type="ECO:0000313" key="7">
    <source>
        <dbReference type="Proteomes" id="UP000198386"/>
    </source>
</evidence>